<evidence type="ECO:0000313" key="2">
    <source>
        <dbReference type="Proteomes" id="UP000593567"/>
    </source>
</evidence>
<protein>
    <submittedName>
        <fullName evidence="1">KIAA0825</fullName>
    </submittedName>
</protein>
<dbReference type="InterPro" id="IPR027993">
    <property type="entry name" value="DUF4495"/>
</dbReference>
<organism evidence="1 2">
    <name type="scientific">Bugula neritina</name>
    <name type="common">Brown bryozoan</name>
    <name type="synonym">Sertularia neritina</name>
    <dbReference type="NCBI Taxonomy" id="10212"/>
    <lineage>
        <taxon>Eukaryota</taxon>
        <taxon>Metazoa</taxon>
        <taxon>Spiralia</taxon>
        <taxon>Lophotrochozoa</taxon>
        <taxon>Bryozoa</taxon>
        <taxon>Gymnolaemata</taxon>
        <taxon>Cheilostomatida</taxon>
        <taxon>Flustrina</taxon>
        <taxon>Buguloidea</taxon>
        <taxon>Bugulidae</taxon>
        <taxon>Bugula</taxon>
    </lineage>
</organism>
<dbReference type="Proteomes" id="UP000593567">
    <property type="component" value="Unassembled WGS sequence"/>
</dbReference>
<accession>A0A7J7KAG4</accession>
<evidence type="ECO:0000313" key="1">
    <source>
        <dbReference type="EMBL" id="KAF6034546.1"/>
    </source>
</evidence>
<dbReference type="EMBL" id="VXIV02001048">
    <property type="protein sequence ID" value="KAF6034546.1"/>
    <property type="molecule type" value="Genomic_DNA"/>
</dbReference>
<dbReference type="PANTHER" id="PTHR33960:SF1">
    <property type="entry name" value="SIMILAR TO KIAA0825 PROTEIN"/>
    <property type="match status" value="1"/>
</dbReference>
<dbReference type="OrthoDB" id="10007406at2759"/>
<sequence length="568" mass="63372">MSRIVIPDASLLTPKQNQIEDKIEINTQRIQECLDSIESLLQDLPSAGDTSDLDLEERLRHVSNYHSIEKTACYDLDLEDLQSFLTNISNYITKNPGSEQSILSLLLSLCSHTGLTLPWKVCGQGGQRASVMSLNVVNDEDEQMCDALWEEIRRALEDYVVACLYQLPTADDSLTIRSNRSQYIDKLQLLTSTRQLCQQYRSLRVYCLNQLVNDQLSSEGSSATFPQIVNAFDRISTNVITMIDGDFHLLISGIFKKVSTTFEVISSIYFDKLTDELESVFDDLGNDLFGQLDSKLTSRRQSDIALAGKLKDKISKSARGRDRITSTGTTSIESETSLSSEIAMSIVQLARALNNIDSHVYNLYLMSYTGLRGTSSNSLHSADRIRGVLKSTSVTDISVLSESLTSETSDLPSFLQSGRLHYQLYDKAPQPVVDFVLEMESVFPLAQAEHTLLSVRHTFISAAMSWSKNLLQAFQSVVEERVNITSSNSVILTALSSLALVRNTLYQCDITLQRDNEKQNTFVLAYQACQAVDSLAQQYVALEVELLINLCCTTQTASTGRKIKNSLR</sequence>
<proteinExistence type="predicted"/>
<comment type="caution">
    <text evidence="1">The sequence shown here is derived from an EMBL/GenBank/DDBJ whole genome shotgun (WGS) entry which is preliminary data.</text>
</comment>
<keyword evidence="2" id="KW-1185">Reference proteome</keyword>
<gene>
    <name evidence="1" type="ORF">EB796_007146</name>
</gene>
<dbReference type="PANTHER" id="PTHR33960">
    <property type="entry name" value="SIMILAR TO KIAA0825 PROTEIN"/>
    <property type="match status" value="1"/>
</dbReference>
<dbReference type="AlphaFoldDB" id="A0A7J7KAG4"/>
<reference evidence="1" key="1">
    <citation type="submission" date="2020-06" db="EMBL/GenBank/DDBJ databases">
        <title>Draft genome of Bugula neritina, a colonial animal packing powerful symbionts and potential medicines.</title>
        <authorList>
            <person name="Rayko M."/>
        </authorList>
    </citation>
    <scope>NUCLEOTIDE SEQUENCE [LARGE SCALE GENOMIC DNA]</scope>
    <source>
        <strain evidence="1">Kwan_BN1</strain>
    </source>
</reference>
<name>A0A7J7KAG4_BUGNE</name>